<dbReference type="Proteomes" id="UP000637643">
    <property type="component" value="Unassembled WGS sequence"/>
</dbReference>
<evidence type="ECO:0000313" key="2">
    <source>
        <dbReference type="Proteomes" id="UP000637643"/>
    </source>
</evidence>
<reference evidence="1" key="2">
    <citation type="submission" date="2020-09" db="EMBL/GenBank/DDBJ databases">
        <authorList>
            <person name="Sun Q."/>
            <person name="Zhou Y."/>
        </authorList>
    </citation>
    <scope>NUCLEOTIDE SEQUENCE</scope>
    <source>
        <strain evidence="1">CGMCC 1.16134</strain>
    </source>
</reference>
<dbReference type="RefSeq" id="WP_189031339.1">
    <property type="nucleotide sequence ID" value="NZ_BMKR01000042.1"/>
</dbReference>
<name>A0A917D260_9BACL</name>
<organism evidence="1 2">
    <name type="scientific">Paenibacillus albidus</name>
    <dbReference type="NCBI Taxonomy" id="2041023"/>
    <lineage>
        <taxon>Bacteria</taxon>
        <taxon>Bacillati</taxon>
        <taxon>Bacillota</taxon>
        <taxon>Bacilli</taxon>
        <taxon>Bacillales</taxon>
        <taxon>Paenibacillaceae</taxon>
        <taxon>Paenibacillus</taxon>
    </lineage>
</organism>
<proteinExistence type="predicted"/>
<comment type="caution">
    <text evidence="1">The sequence shown here is derived from an EMBL/GenBank/DDBJ whole genome shotgun (WGS) entry which is preliminary data.</text>
</comment>
<accession>A0A917D260</accession>
<protein>
    <submittedName>
        <fullName evidence="1">Uncharacterized protein</fullName>
    </submittedName>
</protein>
<dbReference type="AlphaFoldDB" id="A0A917D260"/>
<sequence length="70" mass="7819">MPLNKGLGSITAQGIKFNGKCYSCSLAIKEQWFERARTTGPTDVKVYYDSLNITEITVLINAVFVLLYVD</sequence>
<evidence type="ECO:0000313" key="1">
    <source>
        <dbReference type="EMBL" id="GGG07284.1"/>
    </source>
</evidence>
<gene>
    <name evidence="1" type="ORF">GCM10010912_59940</name>
</gene>
<keyword evidence="2" id="KW-1185">Reference proteome</keyword>
<dbReference type="EMBL" id="BMKR01000042">
    <property type="protein sequence ID" value="GGG07284.1"/>
    <property type="molecule type" value="Genomic_DNA"/>
</dbReference>
<reference evidence="1" key="1">
    <citation type="journal article" date="2014" name="Int. J. Syst. Evol. Microbiol.">
        <title>Complete genome sequence of Corynebacterium casei LMG S-19264T (=DSM 44701T), isolated from a smear-ripened cheese.</title>
        <authorList>
            <consortium name="US DOE Joint Genome Institute (JGI-PGF)"/>
            <person name="Walter F."/>
            <person name="Albersmeier A."/>
            <person name="Kalinowski J."/>
            <person name="Ruckert C."/>
        </authorList>
    </citation>
    <scope>NUCLEOTIDE SEQUENCE</scope>
    <source>
        <strain evidence="1">CGMCC 1.16134</strain>
    </source>
</reference>